<proteinExistence type="predicted"/>
<keyword evidence="2" id="KW-1185">Reference proteome</keyword>
<accession>A0A3E3I256</accession>
<gene>
    <name evidence="1" type="ORF">DXC51_15115</name>
</gene>
<dbReference type="EMBL" id="QVLV01000010">
    <property type="protein sequence ID" value="RGE58745.1"/>
    <property type="molecule type" value="Genomic_DNA"/>
</dbReference>
<dbReference type="RefSeq" id="WP_207660862.1">
    <property type="nucleotide sequence ID" value="NZ_QVLV01000010.1"/>
</dbReference>
<dbReference type="Proteomes" id="UP000260812">
    <property type="component" value="Unassembled WGS sequence"/>
</dbReference>
<dbReference type="AlphaFoldDB" id="A0A3E3I256"/>
<name>A0A3E3I256_9FIRM</name>
<evidence type="ECO:0000313" key="1">
    <source>
        <dbReference type="EMBL" id="RGE58745.1"/>
    </source>
</evidence>
<organism evidence="1 2">
    <name type="scientific">Eisenbergiella massiliensis</name>
    <dbReference type="NCBI Taxonomy" id="1720294"/>
    <lineage>
        <taxon>Bacteria</taxon>
        <taxon>Bacillati</taxon>
        <taxon>Bacillota</taxon>
        <taxon>Clostridia</taxon>
        <taxon>Lachnospirales</taxon>
        <taxon>Lachnospiraceae</taxon>
        <taxon>Eisenbergiella</taxon>
    </lineage>
</organism>
<feature type="non-terminal residue" evidence="1">
    <location>
        <position position="1"/>
    </location>
</feature>
<sequence>FSFLEFSGLHYCLFVKVQRSAFSAATVDILSHVVLTVKHFFQKLFLQLFRYIYRIAANGEGGI</sequence>
<reference evidence="1" key="1">
    <citation type="submission" date="2018-08" db="EMBL/GenBank/DDBJ databases">
        <title>A genome reference for cultivated species of the human gut microbiota.</title>
        <authorList>
            <person name="Zou Y."/>
            <person name="Xue W."/>
            <person name="Luo G."/>
        </authorList>
    </citation>
    <scope>NUCLEOTIDE SEQUENCE [LARGE SCALE GENOMIC DNA]</scope>
    <source>
        <strain evidence="1">TF05-5AC</strain>
    </source>
</reference>
<dbReference type="GeneID" id="97990923"/>
<evidence type="ECO:0000313" key="2">
    <source>
        <dbReference type="Proteomes" id="UP000260812"/>
    </source>
</evidence>
<comment type="caution">
    <text evidence="1">The sequence shown here is derived from an EMBL/GenBank/DDBJ whole genome shotgun (WGS) entry which is preliminary data.</text>
</comment>
<protein>
    <submittedName>
        <fullName evidence="1">Uncharacterized protein</fullName>
    </submittedName>
</protein>